<evidence type="ECO:0000313" key="5">
    <source>
        <dbReference type="Proteomes" id="UP001313282"/>
    </source>
</evidence>
<dbReference type="GO" id="GO:0030010">
    <property type="term" value="P:establishment of cell polarity"/>
    <property type="evidence" value="ECO:0007669"/>
    <property type="project" value="TreeGrafter"/>
</dbReference>
<keyword evidence="1" id="KW-0175">Coiled coil</keyword>
<feature type="region of interest" description="Disordered" evidence="2">
    <location>
        <begin position="241"/>
        <end position="294"/>
    </location>
</feature>
<feature type="compositionally biased region" description="Low complexity" evidence="2">
    <location>
        <begin position="942"/>
        <end position="965"/>
    </location>
</feature>
<keyword evidence="5" id="KW-1185">Reference proteome</keyword>
<gene>
    <name evidence="4" type="ORF">TWF718_009888</name>
</gene>
<feature type="compositionally biased region" description="Polar residues" evidence="2">
    <location>
        <begin position="905"/>
        <end position="924"/>
    </location>
</feature>
<evidence type="ECO:0000256" key="2">
    <source>
        <dbReference type="SAM" id="MobiDB-lite"/>
    </source>
</evidence>
<feature type="compositionally biased region" description="Basic and acidic residues" evidence="2">
    <location>
        <begin position="22"/>
        <end position="34"/>
    </location>
</feature>
<feature type="region of interest" description="Disordered" evidence="2">
    <location>
        <begin position="1"/>
        <end position="156"/>
    </location>
</feature>
<dbReference type="AlphaFoldDB" id="A0AAN8NR80"/>
<dbReference type="InterPro" id="IPR040206">
    <property type="entry name" value="Zds1/2"/>
</dbReference>
<feature type="compositionally biased region" description="Basic and acidic residues" evidence="2">
    <location>
        <begin position="389"/>
        <end position="398"/>
    </location>
</feature>
<dbReference type="SMART" id="SM01327">
    <property type="entry name" value="Zds_C"/>
    <property type="match status" value="1"/>
</dbReference>
<dbReference type="InterPro" id="IPR013941">
    <property type="entry name" value="ZDS1_C"/>
</dbReference>
<proteinExistence type="predicted"/>
<feature type="compositionally biased region" description="Basic and acidic residues" evidence="2">
    <location>
        <begin position="704"/>
        <end position="732"/>
    </location>
</feature>
<sequence length="1024" mass="114602">MKSAAQSRYNRYPHPPSTDQTFHSREASLGDNDHVTAAIGDLYGGSDEDNHDAEDQYHRHHQRRPHQQGQQPSIRYHHSHSSQALPVTPPQTPTKSRKSPGSSSSSSNQSRTSPHMDNTSPSPLSGSGSSSTLRVPGGSPNANQAFPLNNIDYESNPDAVQQELENLQALRRLSMDVSSVANDPDLPSFNNFFPSVAPKGRPDDDDAARLFWVPARLHPELAPKAFKNFVESRVEQIREHEGNLSTDGLQAGPSLRRKKSMLSRQIDTEGKAAEGYEDGADKLRRNRSNSDGEQVLTVSELGEVLSKKDPVDLMRQMSLSKAEKALMGDPGQDEEDQPIFPAPPPGGSLRRSTRTALRRGSIRKGERVAPSSRRAKLAAAEDGGPGGEPEFKLSRVRTEPIPSISVSSEDEETRPQSSSSRQQEMTMKARTRQPVSPVSPISPEEPKRQLASPPGLSQRPTSPPDRPTSERMVRSKSEPESPSPPPREPMPPIPQQPVKVERKEVSSSSQRILKESRGSSPNGQLSTPPPAPSPPTASESSSGKQKRPALKRGTAGTGGSEPTRDAVPSPSPPASSQQSAEAKRKEPQNHGGQQVPHKEVGRKSSWSWLSLGGDGDKEKDKEREKERDSGSKKVRKAKSMEKDRDRDDEKERKREIKRERERERDRERSGDREHARLDLLQKSIDGPKKRESIDGNSARPSMDSLERERDKEKEKASRKASGSDKEKEKKEPGIFSSIFGGSKKKQEETKSKSKHSNLAVPSGRSKSPPAQTYYYTRFPIHIERAIYRLSHLKLANPRRPLLQQVLLSNFMYAYLAKVQQMQPPNAVQGAQQQQQQQIQQQQQAQQQQAQQQQQYQQQQLEQQYHHQQQHGGAQANGDDSQQLDSDEEDYDFDDDGRDDRPYDSQQSYNARTASREASNSNGGSYNQDYDGGGYGYQDHEQQYQQEQHAYYQQQQQQQGGAANGHQGNGGYHDKDYDYYQDHDGYDRRGDGRRYESGGSVSGNRYHHQQSMNDDRDRDYSDEMW</sequence>
<feature type="compositionally biased region" description="Basic and acidic residues" evidence="2">
    <location>
        <begin position="467"/>
        <end position="479"/>
    </location>
</feature>
<organism evidence="4 5">
    <name type="scientific">Orbilia javanica</name>
    <dbReference type="NCBI Taxonomy" id="47235"/>
    <lineage>
        <taxon>Eukaryota</taxon>
        <taxon>Fungi</taxon>
        <taxon>Dikarya</taxon>
        <taxon>Ascomycota</taxon>
        <taxon>Pezizomycotina</taxon>
        <taxon>Orbiliomycetes</taxon>
        <taxon>Orbiliales</taxon>
        <taxon>Orbiliaceae</taxon>
        <taxon>Orbilia</taxon>
    </lineage>
</organism>
<feature type="compositionally biased region" description="Basic and acidic residues" evidence="2">
    <location>
        <begin position="266"/>
        <end position="283"/>
    </location>
</feature>
<feature type="compositionally biased region" description="Low complexity" evidence="2">
    <location>
        <begin position="861"/>
        <end position="883"/>
    </location>
</feature>
<comment type="caution">
    <text evidence="4">The sequence shown here is derived from an EMBL/GenBank/DDBJ whole genome shotgun (WGS) entry which is preliminary data.</text>
</comment>
<feature type="compositionally biased region" description="Basic residues" evidence="2">
    <location>
        <begin position="351"/>
        <end position="362"/>
    </location>
</feature>
<feature type="compositionally biased region" description="Pro residues" evidence="2">
    <location>
        <begin position="481"/>
        <end position="495"/>
    </location>
</feature>
<feature type="compositionally biased region" description="Acidic residues" evidence="2">
    <location>
        <begin position="884"/>
        <end position="896"/>
    </location>
</feature>
<feature type="region of interest" description="Disordered" evidence="2">
    <location>
        <begin position="324"/>
        <end position="771"/>
    </location>
</feature>
<feature type="compositionally biased region" description="Basic and acidic residues" evidence="2">
    <location>
        <begin position="971"/>
        <end position="995"/>
    </location>
</feature>
<dbReference type="Proteomes" id="UP001313282">
    <property type="component" value="Unassembled WGS sequence"/>
</dbReference>
<dbReference type="EMBL" id="JAVHNR010000007">
    <property type="protein sequence ID" value="KAK6337102.1"/>
    <property type="molecule type" value="Genomic_DNA"/>
</dbReference>
<feature type="region of interest" description="Disordered" evidence="2">
    <location>
        <begin position="861"/>
        <end position="1024"/>
    </location>
</feature>
<protein>
    <recommendedName>
        <fullName evidence="3">Protein Zds1 C-terminal domain-containing protein</fullName>
    </recommendedName>
</protein>
<accession>A0AAN8NR80</accession>
<evidence type="ECO:0000313" key="4">
    <source>
        <dbReference type="EMBL" id="KAK6337102.1"/>
    </source>
</evidence>
<dbReference type="PANTHER" id="PTHR28089:SF1">
    <property type="entry name" value="PROTEIN ZDS1-RELATED"/>
    <property type="match status" value="1"/>
</dbReference>
<evidence type="ECO:0000256" key="1">
    <source>
        <dbReference type="SAM" id="Coils"/>
    </source>
</evidence>
<dbReference type="GO" id="GO:0005737">
    <property type="term" value="C:cytoplasm"/>
    <property type="evidence" value="ECO:0007669"/>
    <property type="project" value="TreeGrafter"/>
</dbReference>
<name>A0AAN8NR80_9PEZI</name>
<feature type="compositionally biased region" description="Polar residues" evidence="2">
    <location>
        <begin position="415"/>
        <end position="425"/>
    </location>
</feature>
<dbReference type="Pfam" id="PF08632">
    <property type="entry name" value="Zds_C"/>
    <property type="match status" value="1"/>
</dbReference>
<feature type="compositionally biased region" description="Basic and acidic residues" evidence="2">
    <location>
        <begin position="638"/>
        <end position="693"/>
    </location>
</feature>
<feature type="compositionally biased region" description="Low complexity" evidence="2">
    <location>
        <begin position="99"/>
        <end position="133"/>
    </location>
</feature>
<dbReference type="GO" id="GO:0010971">
    <property type="term" value="P:positive regulation of G2/M transition of mitotic cell cycle"/>
    <property type="evidence" value="ECO:0007669"/>
    <property type="project" value="TreeGrafter"/>
</dbReference>
<reference evidence="4 5" key="1">
    <citation type="submission" date="2019-10" db="EMBL/GenBank/DDBJ databases">
        <authorList>
            <person name="Palmer J.M."/>
        </authorList>
    </citation>
    <scope>NUCLEOTIDE SEQUENCE [LARGE SCALE GENOMIC DNA]</scope>
    <source>
        <strain evidence="4 5">TWF718</strain>
    </source>
</reference>
<feature type="compositionally biased region" description="Basic and acidic residues" evidence="2">
    <location>
        <begin position="1012"/>
        <end position="1024"/>
    </location>
</feature>
<feature type="domain" description="Protein Zds1 C-terminal" evidence="3">
    <location>
        <begin position="767"/>
        <end position="819"/>
    </location>
</feature>
<feature type="coiled-coil region" evidence="1">
    <location>
        <begin position="827"/>
        <end position="861"/>
    </location>
</feature>
<evidence type="ECO:0000259" key="3">
    <source>
        <dbReference type="SMART" id="SM01327"/>
    </source>
</evidence>
<dbReference type="PANTHER" id="PTHR28089">
    <property type="entry name" value="PROTEIN ZDS1-RELATED"/>
    <property type="match status" value="1"/>
</dbReference>
<feature type="compositionally biased region" description="Basic and acidic residues" evidence="2">
    <location>
        <begin position="614"/>
        <end position="631"/>
    </location>
</feature>